<dbReference type="PANTHER" id="PTHR15710">
    <property type="entry name" value="E3 UBIQUITIN-PROTEIN LIGASE PRAJA"/>
    <property type="match status" value="1"/>
</dbReference>
<organism evidence="11 12">
    <name type="scientific">Acorus gramineus</name>
    <name type="common">Dwarf sweet flag</name>
    <dbReference type="NCBI Taxonomy" id="55184"/>
    <lineage>
        <taxon>Eukaryota</taxon>
        <taxon>Viridiplantae</taxon>
        <taxon>Streptophyta</taxon>
        <taxon>Embryophyta</taxon>
        <taxon>Tracheophyta</taxon>
        <taxon>Spermatophyta</taxon>
        <taxon>Magnoliopsida</taxon>
        <taxon>Liliopsida</taxon>
        <taxon>Acoraceae</taxon>
        <taxon>Acorus</taxon>
    </lineage>
</organism>
<dbReference type="PANTHER" id="PTHR15710:SF18">
    <property type="entry name" value="RING-TYPE E3 UBIQUITIN TRANSFERASE"/>
    <property type="match status" value="1"/>
</dbReference>
<keyword evidence="5 8" id="KW-0863">Zinc-finger</keyword>
<dbReference type="Pfam" id="PF14369">
    <property type="entry name" value="Zn_ribbon_19"/>
    <property type="match status" value="1"/>
</dbReference>
<evidence type="ECO:0000256" key="3">
    <source>
        <dbReference type="ARBA" id="ARBA00022679"/>
    </source>
</evidence>
<dbReference type="FunFam" id="3.30.40.10:FF:000022">
    <property type="entry name" value="E3 ubiquitin-protein ligase RING1-like"/>
    <property type="match status" value="1"/>
</dbReference>
<dbReference type="GO" id="GO:0016567">
    <property type="term" value="P:protein ubiquitination"/>
    <property type="evidence" value="ECO:0007669"/>
    <property type="project" value="TreeGrafter"/>
</dbReference>
<dbReference type="EMBL" id="JAUJYN010000009">
    <property type="protein sequence ID" value="KAK1264204.1"/>
    <property type="molecule type" value="Genomic_DNA"/>
</dbReference>
<dbReference type="PROSITE" id="PS50089">
    <property type="entry name" value="ZF_RING_2"/>
    <property type="match status" value="1"/>
</dbReference>
<evidence type="ECO:0000256" key="9">
    <source>
        <dbReference type="SAM" id="MobiDB-lite"/>
    </source>
</evidence>
<evidence type="ECO:0000256" key="6">
    <source>
        <dbReference type="ARBA" id="ARBA00022786"/>
    </source>
</evidence>
<evidence type="ECO:0000256" key="2">
    <source>
        <dbReference type="ARBA" id="ARBA00012483"/>
    </source>
</evidence>
<dbReference type="InterPro" id="IPR001841">
    <property type="entry name" value="Znf_RING"/>
</dbReference>
<dbReference type="Gene3D" id="3.30.40.10">
    <property type="entry name" value="Zinc/RING finger domain, C3HC4 (zinc finger)"/>
    <property type="match status" value="1"/>
</dbReference>
<dbReference type="Proteomes" id="UP001179952">
    <property type="component" value="Unassembled WGS sequence"/>
</dbReference>
<keyword evidence="4" id="KW-0479">Metal-binding</keyword>
<keyword evidence="3" id="KW-0808">Transferase</keyword>
<sequence length="333" mass="37294">MSMTNLPILRIRRRTTFCHFWCYQCHRMVTSSPFDLSCPRCLGHFLQELDLPPPRLLLDLSTLSDPLPRRHHRLSLFEESNTTPPTRPRSDVFFIFNPPPPSPPSPPPTTAVDPADYFTGPGLSELIEDLTQNDRPGPAPARESAIEAMPVVVITADHHARDGDAHARAHCPVCKDEFEEGGEARRMPCGHLYHSECIVTWLRLHNTCPICRLGLPANEDDDGGGGAREEEEGQDGARNRQRWNPFASFLSARVAQRSERRRVSDGDGDGVPTVRGGNLVSVVVEELVASVTVSEMGVERFVDQREFGLLFIGRGVCDLYLIYMQRMLYSYGC</sequence>
<dbReference type="InterPro" id="IPR039525">
    <property type="entry name" value="RNF126-like_zinc-ribbon"/>
</dbReference>
<dbReference type="Pfam" id="PF13639">
    <property type="entry name" value="zf-RING_2"/>
    <property type="match status" value="1"/>
</dbReference>
<dbReference type="GO" id="GO:0005737">
    <property type="term" value="C:cytoplasm"/>
    <property type="evidence" value="ECO:0007669"/>
    <property type="project" value="TreeGrafter"/>
</dbReference>
<evidence type="ECO:0000259" key="10">
    <source>
        <dbReference type="PROSITE" id="PS50089"/>
    </source>
</evidence>
<keyword evidence="7" id="KW-0862">Zinc</keyword>
<feature type="compositionally biased region" description="Acidic residues" evidence="9">
    <location>
        <begin position="219"/>
        <end position="234"/>
    </location>
</feature>
<evidence type="ECO:0000256" key="7">
    <source>
        <dbReference type="ARBA" id="ARBA00022833"/>
    </source>
</evidence>
<dbReference type="SUPFAM" id="SSF57850">
    <property type="entry name" value="RING/U-box"/>
    <property type="match status" value="1"/>
</dbReference>
<dbReference type="AlphaFoldDB" id="A0AAV9AJA7"/>
<reference evidence="11" key="2">
    <citation type="submission" date="2023-06" db="EMBL/GenBank/DDBJ databases">
        <authorList>
            <person name="Ma L."/>
            <person name="Liu K.-W."/>
            <person name="Li Z."/>
            <person name="Hsiao Y.-Y."/>
            <person name="Qi Y."/>
            <person name="Fu T."/>
            <person name="Tang G."/>
            <person name="Zhang D."/>
            <person name="Sun W.-H."/>
            <person name="Liu D.-K."/>
            <person name="Li Y."/>
            <person name="Chen G.-Z."/>
            <person name="Liu X.-D."/>
            <person name="Liao X.-Y."/>
            <person name="Jiang Y.-T."/>
            <person name="Yu X."/>
            <person name="Hao Y."/>
            <person name="Huang J."/>
            <person name="Zhao X.-W."/>
            <person name="Ke S."/>
            <person name="Chen Y.-Y."/>
            <person name="Wu W.-L."/>
            <person name="Hsu J.-L."/>
            <person name="Lin Y.-F."/>
            <person name="Huang M.-D."/>
            <person name="Li C.-Y."/>
            <person name="Huang L."/>
            <person name="Wang Z.-W."/>
            <person name="Zhao X."/>
            <person name="Zhong W.-Y."/>
            <person name="Peng D.-H."/>
            <person name="Ahmad S."/>
            <person name="Lan S."/>
            <person name="Zhang J.-S."/>
            <person name="Tsai W.-C."/>
            <person name="Van De Peer Y."/>
            <person name="Liu Z.-J."/>
        </authorList>
    </citation>
    <scope>NUCLEOTIDE SEQUENCE</scope>
    <source>
        <strain evidence="11">SCP</strain>
        <tissue evidence="11">Leaves</tissue>
    </source>
</reference>
<evidence type="ECO:0000313" key="12">
    <source>
        <dbReference type="Proteomes" id="UP001179952"/>
    </source>
</evidence>
<reference evidence="11" key="1">
    <citation type="journal article" date="2023" name="Nat. Commun.">
        <title>Diploid and tetraploid genomes of Acorus and the evolution of monocots.</title>
        <authorList>
            <person name="Ma L."/>
            <person name="Liu K.W."/>
            <person name="Li Z."/>
            <person name="Hsiao Y.Y."/>
            <person name="Qi Y."/>
            <person name="Fu T."/>
            <person name="Tang G.D."/>
            <person name="Zhang D."/>
            <person name="Sun W.H."/>
            <person name="Liu D.K."/>
            <person name="Li Y."/>
            <person name="Chen G.Z."/>
            <person name="Liu X.D."/>
            <person name="Liao X.Y."/>
            <person name="Jiang Y.T."/>
            <person name="Yu X."/>
            <person name="Hao Y."/>
            <person name="Huang J."/>
            <person name="Zhao X.W."/>
            <person name="Ke S."/>
            <person name="Chen Y.Y."/>
            <person name="Wu W.L."/>
            <person name="Hsu J.L."/>
            <person name="Lin Y.F."/>
            <person name="Huang M.D."/>
            <person name="Li C.Y."/>
            <person name="Huang L."/>
            <person name="Wang Z.W."/>
            <person name="Zhao X."/>
            <person name="Zhong W.Y."/>
            <person name="Peng D.H."/>
            <person name="Ahmad S."/>
            <person name="Lan S."/>
            <person name="Zhang J.S."/>
            <person name="Tsai W.C."/>
            <person name="Van de Peer Y."/>
            <person name="Liu Z.J."/>
        </authorList>
    </citation>
    <scope>NUCLEOTIDE SEQUENCE</scope>
    <source>
        <strain evidence="11">SCP</strain>
    </source>
</reference>
<comment type="catalytic activity">
    <reaction evidence="1">
        <text>S-ubiquitinyl-[E2 ubiquitin-conjugating enzyme]-L-cysteine + [acceptor protein]-L-lysine = [E2 ubiquitin-conjugating enzyme]-L-cysteine + N(6)-ubiquitinyl-[acceptor protein]-L-lysine.</text>
        <dbReference type="EC" id="2.3.2.27"/>
    </reaction>
</comment>
<dbReference type="GO" id="GO:0008270">
    <property type="term" value="F:zinc ion binding"/>
    <property type="evidence" value="ECO:0007669"/>
    <property type="project" value="UniProtKB-KW"/>
</dbReference>
<gene>
    <name evidence="11" type="ORF">QJS04_geneDACA018597</name>
</gene>
<protein>
    <recommendedName>
        <fullName evidence="2">RING-type E3 ubiquitin transferase</fullName>
        <ecNumber evidence="2">2.3.2.27</ecNumber>
    </recommendedName>
</protein>
<feature type="region of interest" description="Disordered" evidence="9">
    <location>
        <begin position="219"/>
        <end position="238"/>
    </location>
</feature>
<evidence type="ECO:0000256" key="1">
    <source>
        <dbReference type="ARBA" id="ARBA00000900"/>
    </source>
</evidence>
<dbReference type="SMART" id="SM00184">
    <property type="entry name" value="RING"/>
    <property type="match status" value="1"/>
</dbReference>
<comment type="caution">
    <text evidence="11">The sequence shown here is derived from an EMBL/GenBank/DDBJ whole genome shotgun (WGS) entry which is preliminary data.</text>
</comment>
<feature type="domain" description="RING-type" evidence="10">
    <location>
        <begin position="171"/>
        <end position="212"/>
    </location>
</feature>
<dbReference type="GO" id="GO:0061630">
    <property type="term" value="F:ubiquitin protein ligase activity"/>
    <property type="evidence" value="ECO:0007669"/>
    <property type="project" value="UniProtKB-EC"/>
</dbReference>
<name>A0AAV9AJA7_ACOGR</name>
<evidence type="ECO:0000256" key="4">
    <source>
        <dbReference type="ARBA" id="ARBA00022723"/>
    </source>
</evidence>
<dbReference type="EC" id="2.3.2.27" evidence="2"/>
<proteinExistence type="predicted"/>
<evidence type="ECO:0000256" key="8">
    <source>
        <dbReference type="PROSITE-ProRule" id="PRU00175"/>
    </source>
</evidence>
<evidence type="ECO:0000313" key="11">
    <source>
        <dbReference type="EMBL" id="KAK1264204.1"/>
    </source>
</evidence>
<evidence type="ECO:0000256" key="5">
    <source>
        <dbReference type="ARBA" id="ARBA00022771"/>
    </source>
</evidence>
<keyword evidence="12" id="KW-1185">Reference proteome</keyword>
<accession>A0AAV9AJA7</accession>
<keyword evidence="6" id="KW-0833">Ubl conjugation pathway</keyword>
<dbReference type="InterPro" id="IPR013083">
    <property type="entry name" value="Znf_RING/FYVE/PHD"/>
</dbReference>